<dbReference type="InterPro" id="IPR050490">
    <property type="entry name" value="Bact_solute-bd_prot1"/>
</dbReference>
<dbReference type="PATRIC" id="fig|1123501.6.peg.2236"/>
<protein>
    <submittedName>
        <fullName evidence="4">Lactose-binding protein</fullName>
    </submittedName>
</protein>
<dbReference type="eggNOG" id="COG1653">
    <property type="taxonomic scope" value="Bacteria"/>
</dbReference>
<dbReference type="STRING" id="1123501.Wenmar_02138"/>
<proteinExistence type="inferred from homology"/>
<dbReference type="EMBL" id="AONG01000010">
    <property type="protein sequence ID" value="KIQ69070.1"/>
    <property type="molecule type" value="Genomic_DNA"/>
</dbReference>
<sequence length="418" mass="45299">MTTVFRRSLFASTAVGLLAGPALAQELTVWAWDPNFNGAAMEAAAAAYQEAGHPDFVLDYQEFAREEIEQKLQTQLAAGTMDGLPDIVLIEDYSAQKFLLSFPGAFQPLTDVIDYSGFADYKVALATVDGETYSMPFDSGVTGLFYRSDLIEQAGFTAEDMQDLTWDRFIEIGEAVTEATGTPMISLDIDDPGLFVVMLQSTGSWFFNEDGSLNIEGNEDFRAALADYQQILQSDMWKPVNSWAEYQASLAGDVASTVTGVWITGTIKAAEMPGQWAVAPIPRVEEAANGTNYSNLGGSSWYVLNSSDDKELVYDFLNTVWGSDVDFYQDILVGQGAVGSLLAAREGDAYQTSDDYFGGQPVWQDFSSWLGQVPAVDYGIFTYEVRSAIASNLPALADGGDLDEAIGNIAAEAAVLTQ</sequence>
<dbReference type="GO" id="GO:0042597">
    <property type="term" value="C:periplasmic space"/>
    <property type="evidence" value="ECO:0007669"/>
    <property type="project" value="UniProtKB-SubCell"/>
</dbReference>
<accession>A0A0D0NL86</accession>
<dbReference type="Pfam" id="PF13416">
    <property type="entry name" value="SBP_bac_8"/>
    <property type="match status" value="1"/>
</dbReference>
<dbReference type="AlphaFoldDB" id="A0A0D0NL86"/>
<dbReference type="RefSeq" id="WP_018304708.1">
    <property type="nucleotide sequence ID" value="NZ_KB902315.1"/>
</dbReference>
<dbReference type="Gene3D" id="3.40.190.10">
    <property type="entry name" value="Periplasmic binding protein-like II"/>
    <property type="match status" value="1"/>
</dbReference>
<dbReference type="PANTHER" id="PTHR43649:SF32">
    <property type="entry name" value="SUGAR BINDING SECRETED PROTEIN"/>
    <property type="match status" value="1"/>
</dbReference>
<evidence type="ECO:0000256" key="3">
    <source>
        <dbReference type="SAM" id="SignalP"/>
    </source>
</evidence>
<dbReference type="InterPro" id="IPR006059">
    <property type="entry name" value="SBP"/>
</dbReference>
<organism evidence="4 5">
    <name type="scientific">Wenxinia marina DSM 24838</name>
    <dbReference type="NCBI Taxonomy" id="1123501"/>
    <lineage>
        <taxon>Bacteria</taxon>
        <taxon>Pseudomonadati</taxon>
        <taxon>Pseudomonadota</taxon>
        <taxon>Alphaproteobacteria</taxon>
        <taxon>Rhodobacterales</taxon>
        <taxon>Roseobacteraceae</taxon>
        <taxon>Wenxinia</taxon>
    </lineage>
</organism>
<evidence type="ECO:0000313" key="5">
    <source>
        <dbReference type="Proteomes" id="UP000035100"/>
    </source>
</evidence>
<name>A0A0D0NL86_9RHOB</name>
<comment type="similarity">
    <text evidence="2">Belongs to the bacterial solute-binding protein 1 family.</text>
</comment>
<reference evidence="4 5" key="1">
    <citation type="submission" date="2013-01" db="EMBL/GenBank/DDBJ databases">
        <authorList>
            <person name="Fiebig A."/>
            <person name="Goeker M."/>
            <person name="Klenk H.-P.P."/>
        </authorList>
    </citation>
    <scope>NUCLEOTIDE SEQUENCE [LARGE SCALE GENOMIC DNA]</scope>
    <source>
        <strain evidence="4 5">DSM 24838</strain>
    </source>
</reference>
<gene>
    <name evidence="4" type="ORF">Wenmar_02138</name>
</gene>
<feature type="chain" id="PRO_5002217574" evidence="3">
    <location>
        <begin position="25"/>
        <end position="418"/>
    </location>
</feature>
<evidence type="ECO:0000256" key="1">
    <source>
        <dbReference type="ARBA" id="ARBA00004418"/>
    </source>
</evidence>
<keyword evidence="3" id="KW-0732">Signal</keyword>
<evidence type="ECO:0000256" key="2">
    <source>
        <dbReference type="ARBA" id="ARBA00008520"/>
    </source>
</evidence>
<keyword evidence="5" id="KW-1185">Reference proteome</keyword>
<evidence type="ECO:0000313" key="4">
    <source>
        <dbReference type="EMBL" id="KIQ69070.1"/>
    </source>
</evidence>
<dbReference type="SUPFAM" id="SSF53850">
    <property type="entry name" value="Periplasmic binding protein-like II"/>
    <property type="match status" value="1"/>
</dbReference>
<dbReference type="Proteomes" id="UP000035100">
    <property type="component" value="Unassembled WGS sequence"/>
</dbReference>
<dbReference type="OrthoDB" id="2515046at2"/>
<feature type="signal peptide" evidence="3">
    <location>
        <begin position="1"/>
        <end position="24"/>
    </location>
</feature>
<comment type="caution">
    <text evidence="4">The sequence shown here is derived from an EMBL/GenBank/DDBJ whole genome shotgun (WGS) entry which is preliminary data.</text>
</comment>
<comment type="subcellular location">
    <subcellularLocation>
        <location evidence="1">Periplasm</location>
    </subcellularLocation>
</comment>
<dbReference type="PANTHER" id="PTHR43649">
    <property type="entry name" value="ARABINOSE-BINDING PROTEIN-RELATED"/>
    <property type="match status" value="1"/>
</dbReference>